<dbReference type="SUPFAM" id="SSF52799">
    <property type="entry name" value="(Phosphotyrosine protein) phosphatases II"/>
    <property type="match status" value="1"/>
</dbReference>
<feature type="region of interest" description="Disordered" evidence="2">
    <location>
        <begin position="535"/>
        <end position="701"/>
    </location>
</feature>
<dbReference type="KEGG" id="sre:PTSG_11157"/>
<feature type="compositionally biased region" description="Low complexity" evidence="2">
    <location>
        <begin position="570"/>
        <end position="583"/>
    </location>
</feature>
<dbReference type="eggNOG" id="KOG0930">
    <property type="taxonomic scope" value="Eukaryota"/>
</dbReference>
<dbReference type="SUPFAM" id="SSF50729">
    <property type="entry name" value="PH domain-like"/>
    <property type="match status" value="1"/>
</dbReference>
<evidence type="ECO:0000313" key="6">
    <source>
        <dbReference type="Proteomes" id="UP000007799"/>
    </source>
</evidence>
<evidence type="ECO:0000256" key="1">
    <source>
        <dbReference type="ARBA" id="ARBA00022801"/>
    </source>
</evidence>
<dbReference type="PROSITE" id="PS50003">
    <property type="entry name" value="PH_DOMAIN"/>
    <property type="match status" value="1"/>
</dbReference>
<dbReference type="PANTHER" id="PTHR12305:SF60">
    <property type="entry name" value="PHOSPHATIDYLINOSITOL 3,4,5-TRISPHOSPHATE 3-PHOSPHATASE TPTE2-RELATED"/>
    <property type="match status" value="1"/>
</dbReference>
<dbReference type="Gene3D" id="2.30.29.30">
    <property type="entry name" value="Pleckstrin-homology domain (PH domain)/Phosphotyrosine-binding domain (PTB)"/>
    <property type="match status" value="1"/>
</dbReference>
<dbReference type="EMBL" id="GL832995">
    <property type="protein sequence ID" value="EGD81120.1"/>
    <property type="molecule type" value="Genomic_DNA"/>
</dbReference>
<evidence type="ECO:0000256" key="2">
    <source>
        <dbReference type="SAM" id="MobiDB-lite"/>
    </source>
</evidence>
<keyword evidence="6" id="KW-1185">Reference proteome</keyword>
<evidence type="ECO:0008006" key="7">
    <source>
        <dbReference type="Google" id="ProtNLM"/>
    </source>
</evidence>
<dbReference type="Pfam" id="PF00169">
    <property type="entry name" value="PH"/>
    <property type="match status" value="1"/>
</dbReference>
<feature type="compositionally biased region" description="Acidic residues" evidence="2">
    <location>
        <begin position="171"/>
        <end position="185"/>
    </location>
</feature>
<evidence type="ECO:0000259" key="4">
    <source>
        <dbReference type="PROSITE" id="PS51181"/>
    </source>
</evidence>
<feature type="domain" description="PH" evidence="3">
    <location>
        <begin position="268"/>
        <end position="374"/>
    </location>
</feature>
<dbReference type="OrthoDB" id="16692at2759"/>
<dbReference type="SUPFAM" id="SSF49562">
    <property type="entry name" value="C2 domain (Calcium/lipid-binding domain, CaLB)"/>
    <property type="match status" value="1"/>
</dbReference>
<dbReference type="GO" id="GO:0016314">
    <property type="term" value="F:phosphatidylinositol-3,4,5-trisphosphate 3-phosphatase activity"/>
    <property type="evidence" value="ECO:0007669"/>
    <property type="project" value="TreeGrafter"/>
</dbReference>
<dbReference type="InterPro" id="IPR035892">
    <property type="entry name" value="C2_domain_sf"/>
</dbReference>
<organism evidence="6">
    <name type="scientific">Salpingoeca rosetta (strain ATCC 50818 / BSB-021)</name>
    <dbReference type="NCBI Taxonomy" id="946362"/>
    <lineage>
        <taxon>Eukaryota</taxon>
        <taxon>Choanoflagellata</taxon>
        <taxon>Craspedida</taxon>
        <taxon>Salpingoecidae</taxon>
        <taxon>Salpingoeca</taxon>
    </lineage>
</organism>
<evidence type="ECO:0000259" key="3">
    <source>
        <dbReference type="PROSITE" id="PS50003"/>
    </source>
</evidence>
<dbReference type="STRING" id="946362.F2USL1"/>
<accession>F2USL1</accession>
<name>F2USL1_SALR5</name>
<evidence type="ECO:0000313" key="5">
    <source>
        <dbReference type="EMBL" id="EGD81120.1"/>
    </source>
</evidence>
<dbReference type="AlphaFoldDB" id="F2USL1"/>
<feature type="compositionally biased region" description="Low complexity" evidence="2">
    <location>
        <begin position="551"/>
        <end position="562"/>
    </location>
</feature>
<dbReference type="InterPro" id="IPR051281">
    <property type="entry name" value="Dual-spec_lipid-protein_phosph"/>
</dbReference>
<sequence>MSAPKETTTSSLPVDESREAVEAAIQCADSTRQVAEDEDVTVNRSVNGILMQYANNTKIEVLSNEATRVKLSDGTVIEKFPNGAQTISLPNGVVVETKPDGTKMIRSASSDKIVKEFPDGRKVVLSADSASEDDRAATTISQPPPDDLDEDTTSDEEEEDALVEALQSLAEQDDEDDDDADDGDDGDRISATAASGADGSVAAARTGSVSKHAAAAAATGGVRSVVDGDVVGTGHGDGAAMAQGHMGERAGSVSRTASKDVDVPIHNSIIVCGWLWKEGGQIKSWKKRYFQLTEFNMLEYYDREPHRGGRFINVIDVFGGQVTPADDARRPHSFHLYVSCEPGTVSNKRSKYKLAALSGADREAWMEKLRVSAASKERNLTSVEQRPVVTRKFASRVVSLAKGPSLTNTVRKLVSKKKVRYQRDGFDLDLTYITPRIIAMGYPAEGTEAVYRNSYEDVYRMLQENHASHYKVYNLCSERAYPASRFHNRVADNKLRLTRQEIDGAHKRKHLKIFNPSFAVTLYFDDVEWASKDTATTTTQDGNDDNDNINDDATPTTTTAATNEDDDDANTTTTTTTAAATATLKPVHPASMRVKSGISRTSRPGSLVPRRGAPHVSPPHAQDTRAAEADAGEAETEGGAEGIAEGGDDDGAVEEQATADKGMVKGEEAEQPQQQEEEMEGKEGMQEKEGPAQESSPTDDQ</sequence>
<dbReference type="SMART" id="SM00233">
    <property type="entry name" value="PH"/>
    <property type="match status" value="1"/>
</dbReference>
<dbReference type="eggNOG" id="KOG2283">
    <property type="taxonomic scope" value="Eukaryota"/>
</dbReference>
<dbReference type="InterPro" id="IPR029021">
    <property type="entry name" value="Prot-tyrosine_phosphatase-like"/>
</dbReference>
<dbReference type="PANTHER" id="PTHR12305">
    <property type="entry name" value="PHOSPHATASE WITH HOMOLOGY TO TENSIN"/>
    <property type="match status" value="1"/>
</dbReference>
<dbReference type="InParanoid" id="F2USL1"/>
<gene>
    <name evidence="5" type="ORF">PTSG_11157</name>
</gene>
<dbReference type="Proteomes" id="UP000007799">
    <property type="component" value="Unassembled WGS sequence"/>
</dbReference>
<proteinExistence type="predicted"/>
<dbReference type="PROSITE" id="PS51181">
    <property type="entry name" value="PPASE_TENSIN"/>
    <property type="match status" value="1"/>
</dbReference>
<dbReference type="InterPro" id="IPR047002">
    <property type="entry name" value="Tcp10_C_sf"/>
</dbReference>
<dbReference type="RefSeq" id="XP_004987805.1">
    <property type="nucleotide sequence ID" value="XM_004987748.1"/>
</dbReference>
<keyword evidence="1" id="KW-0378">Hydrolase</keyword>
<feature type="compositionally biased region" description="Low complexity" evidence="2">
    <location>
        <begin position="190"/>
        <end position="201"/>
    </location>
</feature>
<dbReference type="GeneID" id="16068327"/>
<dbReference type="InterPro" id="IPR001849">
    <property type="entry name" value="PH_domain"/>
</dbReference>
<dbReference type="Gene3D" id="3.90.190.10">
    <property type="entry name" value="Protein tyrosine phosphatase superfamily"/>
    <property type="match status" value="1"/>
</dbReference>
<feature type="compositionally biased region" description="Basic and acidic residues" evidence="2">
    <location>
        <begin position="681"/>
        <end position="691"/>
    </location>
</feature>
<feature type="region of interest" description="Disordered" evidence="2">
    <location>
        <begin position="126"/>
        <end position="201"/>
    </location>
</feature>
<dbReference type="GO" id="GO:0005829">
    <property type="term" value="C:cytosol"/>
    <property type="evidence" value="ECO:0007669"/>
    <property type="project" value="TreeGrafter"/>
</dbReference>
<feature type="region of interest" description="Disordered" evidence="2">
    <location>
        <begin position="236"/>
        <end position="255"/>
    </location>
</feature>
<dbReference type="Gene3D" id="2.60.450.20">
    <property type="match status" value="1"/>
</dbReference>
<dbReference type="InterPro" id="IPR011993">
    <property type="entry name" value="PH-like_dom_sf"/>
</dbReference>
<reference evidence="5" key="1">
    <citation type="submission" date="2009-08" db="EMBL/GenBank/DDBJ databases">
        <title>Annotation of Salpingoeca rosetta.</title>
        <authorList>
            <consortium name="The Broad Institute Genome Sequencing Platform"/>
            <person name="Russ C."/>
            <person name="Cuomo C."/>
            <person name="Burger G."/>
            <person name="Gray M.W."/>
            <person name="Holland P.W.H."/>
            <person name="King N."/>
            <person name="Lang F.B.F."/>
            <person name="Roger A.J."/>
            <person name="Ruiz-Trillo I."/>
            <person name="Young S.K."/>
            <person name="Zeng Q."/>
            <person name="Gargeya S."/>
            <person name="Alvarado L."/>
            <person name="Berlin A."/>
            <person name="Chapman S.B."/>
            <person name="Chen Z."/>
            <person name="Freedman E."/>
            <person name="Gellesch M."/>
            <person name="Goldberg J."/>
            <person name="Griggs A."/>
            <person name="Gujja S."/>
            <person name="Heilman E."/>
            <person name="Heiman D."/>
            <person name="Howarth C."/>
            <person name="Mehta T."/>
            <person name="Neiman D."/>
            <person name="Pearson M."/>
            <person name="Roberts A."/>
            <person name="Saif S."/>
            <person name="Shea T."/>
            <person name="Shenoy N."/>
            <person name="Sisk P."/>
            <person name="Stolte C."/>
            <person name="Sykes S."/>
            <person name="White J."/>
            <person name="Yandava C."/>
            <person name="Haas B."/>
            <person name="Nusbaum C."/>
            <person name="Birren B."/>
        </authorList>
    </citation>
    <scope>NUCLEOTIDE SEQUENCE [LARGE SCALE GENOMIC DNA]</scope>
    <source>
        <strain evidence="5">ATCC 50818</strain>
    </source>
</reference>
<dbReference type="InterPro" id="IPR029023">
    <property type="entry name" value="Tensin_phosphatase"/>
</dbReference>
<feature type="compositionally biased region" description="Acidic residues" evidence="2">
    <location>
        <begin position="146"/>
        <end position="162"/>
    </location>
</feature>
<protein>
    <recommendedName>
        <fullName evidence="7">PH domain-containing protein</fullName>
    </recommendedName>
</protein>
<feature type="domain" description="Phosphatase tensin-type" evidence="4">
    <location>
        <begin position="419"/>
        <end position="601"/>
    </location>
</feature>